<dbReference type="InterPro" id="IPR006549">
    <property type="entry name" value="HAD-SF_hydro_IIIA"/>
</dbReference>
<reference evidence="1 2" key="1">
    <citation type="submission" date="2012-10" db="EMBL/GenBank/DDBJ databases">
        <authorList>
            <person name="Zafar N."/>
            <person name="Inman J."/>
            <person name="Hall N."/>
            <person name="Lorenzi H."/>
            <person name="Caler E."/>
        </authorList>
    </citation>
    <scope>NUCLEOTIDE SEQUENCE [LARGE SCALE GENOMIC DNA]</scope>
    <source>
        <strain evidence="1 2">IP1</strain>
    </source>
</reference>
<dbReference type="KEGG" id="eiv:EIN_282110"/>
<dbReference type="GO" id="GO:0046404">
    <property type="term" value="F:ATP-dependent polydeoxyribonucleotide 5'-hydroxyl-kinase activity"/>
    <property type="evidence" value="ECO:0007669"/>
    <property type="project" value="TreeGrafter"/>
</dbReference>
<sequence>MSRNTKDKTENWIQVFDSDAMYMIFTHKKCLPHTSISSFDLDDTLVTTSSGKKFSTSSTDWKFLNGYVVPKLQVFSETSKIVIFTNQKGLTHNGALDDAKCKEFQNRVESISKALEEVGVFIQVFAALEENIYRKPLPAMFDELLVGHNGGLKIDKSTSFYVGDAAGRMERKVKGKKVKKDFSCSDRNFASNLKIKFYTPEEFFLKEAPVSYENDAIDVTKFGRRDTKKTEDILNVNKTHEMVIFVGSPASGKSSFYEKYFKPNGYQWVNQDTLGSKSACLSAARKSIINNSVVIDNTNPSIEIREEYITIANKAGYQVRCVFFDYDKKISFHLNKFRAMVSTKKIPDIAIHSYFKKLELPTIAEGFKEVVKIPFEIDDCFKSAEERELFEMLF</sequence>
<dbReference type="InterPro" id="IPR006551">
    <property type="entry name" value="Polynucleotide_phosphatase"/>
</dbReference>
<dbReference type="PANTHER" id="PTHR12083:SF9">
    <property type="entry name" value="BIFUNCTIONAL POLYNUCLEOTIDE PHOSPHATASE_KINASE"/>
    <property type="match status" value="1"/>
</dbReference>
<dbReference type="GO" id="GO:0006281">
    <property type="term" value="P:DNA repair"/>
    <property type="evidence" value="ECO:0007669"/>
    <property type="project" value="TreeGrafter"/>
</dbReference>
<accession>A0A0A1TX20</accession>
<dbReference type="Gene3D" id="3.40.50.300">
    <property type="entry name" value="P-loop containing nucleotide triphosphate hydrolases"/>
    <property type="match status" value="1"/>
</dbReference>
<dbReference type="PANTHER" id="PTHR12083">
    <property type="entry name" value="BIFUNCTIONAL POLYNUCLEOTIDE PHOSPHATASE/KINASE"/>
    <property type="match status" value="1"/>
</dbReference>
<dbReference type="GO" id="GO:0003690">
    <property type="term" value="F:double-stranded DNA binding"/>
    <property type="evidence" value="ECO:0007669"/>
    <property type="project" value="TreeGrafter"/>
</dbReference>
<organism evidence="1 2">
    <name type="scientific">Entamoeba invadens IP1</name>
    <dbReference type="NCBI Taxonomy" id="370355"/>
    <lineage>
        <taxon>Eukaryota</taxon>
        <taxon>Amoebozoa</taxon>
        <taxon>Evosea</taxon>
        <taxon>Archamoebae</taxon>
        <taxon>Mastigamoebida</taxon>
        <taxon>Entamoebidae</taxon>
        <taxon>Entamoeba</taxon>
    </lineage>
</organism>
<dbReference type="OMA" id="AADWKWW"/>
<evidence type="ECO:0000313" key="2">
    <source>
        <dbReference type="Proteomes" id="UP000014680"/>
    </source>
</evidence>
<dbReference type="NCBIfam" id="TIGR01662">
    <property type="entry name" value="HAD-SF-IIIA"/>
    <property type="match status" value="1"/>
</dbReference>
<dbReference type="SUPFAM" id="SSF56784">
    <property type="entry name" value="HAD-like"/>
    <property type="match status" value="1"/>
</dbReference>
<dbReference type="AlphaFoldDB" id="A0A0A1TX20"/>
<dbReference type="RefSeq" id="XP_004185186.1">
    <property type="nucleotide sequence ID" value="XM_004185138.1"/>
</dbReference>
<dbReference type="EMBL" id="KB207030">
    <property type="protein sequence ID" value="ELP85840.1"/>
    <property type="molecule type" value="Genomic_DNA"/>
</dbReference>
<keyword evidence="1" id="KW-0418">Kinase</keyword>
<keyword evidence="1" id="KW-0808">Transferase</keyword>
<dbReference type="OrthoDB" id="19045at2759"/>
<dbReference type="EC" id="3.1.3.32" evidence="1"/>
<dbReference type="SUPFAM" id="SSF52540">
    <property type="entry name" value="P-loop containing nucleoside triphosphate hydrolases"/>
    <property type="match status" value="1"/>
</dbReference>
<proteinExistence type="predicted"/>
<dbReference type="NCBIfam" id="TIGR01664">
    <property type="entry name" value="DNA-3'-Pase"/>
    <property type="match status" value="1"/>
</dbReference>
<dbReference type="FunFam" id="3.40.50.300:FF:000737">
    <property type="entry name" value="Bifunctional polynucleotide phosphatase/kinase"/>
    <property type="match status" value="1"/>
</dbReference>
<evidence type="ECO:0000313" key="1">
    <source>
        <dbReference type="EMBL" id="ELP85840.1"/>
    </source>
</evidence>
<dbReference type="Gene3D" id="3.40.50.1000">
    <property type="entry name" value="HAD superfamily/HAD-like"/>
    <property type="match status" value="1"/>
</dbReference>
<dbReference type="InterPro" id="IPR027417">
    <property type="entry name" value="P-loop_NTPase"/>
</dbReference>
<protein>
    <submittedName>
        <fullName evidence="1">Polynucleotide phosphatase/kinase, putative</fullName>
        <ecNumber evidence="1">3.1.3.32</ecNumber>
    </submittedName>
</protein>
<dbReference type="InterPro" id="IPR013954">
    <property type="entry name" value="PNK3P"/>
</dbReference>
<dbReference type="InterPro" id="IPR036412">
    <property type="entry name" value="HAD-like_sf"/>
</dbReference>
<dbReference type="VEuPathDB" id="AmoebaDB:EIN_282110"/>
<dbReference type="GO" id="GO:0046403">
    <property type="term" value="F:polynucleotide 3'-phosphatase activity"/>
    <property type="evidence" value="ECO:0007669"/>
    <property type="project" value="UniProtKB-EC"/>
</dbReference>
<keyword evidence="1" id="KW-0378">Hydrolase</keyword>
<name>A0A0A1TX20_ENTIV</name>
<keyword evidence="2" id="KW-1185">Reference proteome</keyword>
<dbReference type="Proteomes" id="UP000014680">
    <property type="component" value="Unassembled WGS sequence"/>
</dbReference>
<dbReference type="InterPro" id="IPR023214">
    <property type="entry name" value="HAD_sf"/>
</dbReference>
<gene>
    <name evidence="1" type="ORF">EIN_282110</name>
</gene>
<dbReference type="GeneID" id="14884799"/>
<dbReference type="Pfam" id="PF08645">
    <property type="entry name" value="PNK3P"/>
    <property type="match status" value="1"/>
</dbReference>